<dbReference type="GO" id="GO:0005886">
    <property type="term" value="C:plasma membrane"/>
    <property type="evidence" value="ECO:0007669"/>
    <property type="project" value="TreeGrafter"/>
</dbReference>
<gene>
    <name evidence="6" type="ORF">AWRI3578_g238</name>
</gene>
<dbReference type="InterPro" id="IPR036964">
    <property type="entry name" value="RASGEF_cat_dom_sf"/>
</dbReference>
<dbReference type="PANTHER" id="PTHR23113:SF354">
    <property type="entry name" value="BUD SITE SELECTION PROTEIN 5"/>
    <property type="match status" value="1"/>
</dbReference>
<evidence type="ECO:0000313" key="7">
    <source>
        <dbReference type="Proteomes" id="UP000095605"/>
    </source>
</evidence>
<dbReference type="SUPFAM" id="SSF48366">
    <property type="entry name" value="Ras GEF"/>
    <property type="match status" value="1"/>
</dbReference>
<dbReference type="CDD" id="cd06224">
    <property type="entry name" value="REM"/>
    <property type="match status" value="1"/>
</dbReference>
<dbReference type="Proteomes" id="UP000095605">
    <property type="component" value="Unassembled WGS sequence"/>
</dbReference>
<dbReference type="GO" id="GO:0007265">
    <property type="term" value="P:Ras protein signal transduction"/>
    <property type="evidence" value="ECO:0007669"/>
    <property type="project" value="TreeGrafter"/>
</dbReference>
<feature type="domain" description="N-terminal Ras-GEF" evidence="5">
    <location>
        <begin position="824"/>
        <end position="974"/>
    </location>
</feature>
<feature type="compositionally biased region" description="Polar residues" evidence="3">
    <location>
        <begin position="122"/>
        <end position="152"/>
    </location>
</feature>
<reference evidence="7" key="1">
    <citation type="journal article" date="2016" name="Genome Announc.">
        <title>Genome sequences of three species of Hanseniaspora isolated from spontaneous wine fermentations.</title>
        <authorList>
            <person name="Sternes P.R."/>
            <person name="Lee D."/>
            <person name="Kutyna D.R."/>
            <person name="Borneman A.R."/>
        </authorList>
    </citation>
    <scope>NUCLEOTIDE SEQUENCE [LARGE SCALE GENOMIC DNA]</scope>
    <source>
        <strain evidence="7">AWRI3578</strain>
    </source>
</reference>
<feature type="domain" description="Ras-GEF" evidence="4">
    <location>
        <begin position="1111"/>
        <end position="1359"/>
    </location>
</feature>
<feature type="compositionally biased region" description="Low complexity" evidence="3">
    <location>
        <begin position="231"/>
        <end position="243"/>
    </location>
</feature>
<sequence>MYNSAIPKSKSKLSVKSISTTDDIDSYMTANSHIIDDYDTSQDVSHAQDIDINSVQNNQSNDIIQTLNMQVKERKVKKPRATSSYYEPHEGFDFNEEADTNPIPDIDYRKSYALTNEYKNVKNQSNHLSSSGDQVEISNNQNNSMNDASVQDNNKDEKVIHSDVESEDEQCNNTYDSILPDNVNEAKEKLRKTMMMSESLFENQNAILEKEHKKRTTILNPNFSNSSILESKSNVSKMKSNKVADPPLSDEEDDTSVYKNTEFDLKREDFNHLFIISTRNFDKESLEEEEDKEVCLSFDIEELAFVHAVEESGWGEVTLIKSLKRGWVPLNYFTDCIKPLNVFLPKGEKEFDNIVELRAIILSRQYLAPLFQSVGRFLVNPVKINGDLEQPQLDIKAINQIQKSIKKLLVSTGCISRENEIVAKKVLVKKTRKRLLADWYSVSLKADKYKGTSNPEKIIVLKKMIFQLLRRAYLFYNIWSIEVQTFENEKRLFNLKKQNLNENTLKGPSSDAVKIPTNISYLKNAPMAQSRLNEVNNYLFQYAGLILGRMDLIENNSAGFEVLEYIIRQIVLLLRELLYISKACSVMINEKYNNQYQNTLDSSLDPLLKLVTQLVSAIKEFINIMLEKLNNEDSLLLQDSQVVITSQDEYMPTPAASKIIFIVSKMTGYITNCIVGCNNYLRMLGDFELGDDRQYPNFAANSISSEDFIKICSKSLLEEIKQMEWKIVQDKLNINRSLARYSVVQNGILNHKSMILNNGGMDFISEMLENDDNEENSLLKDKLLQKFTIQEGDQGRNDMETLKMENDKINDRNSMFTELEFDKETYQLHTGTLRGIICYLTDEITYQNHHVELKDSHFDEDDQILLKTFFMSYKMFTDSKTLIALLITRFDDVNISKKYENRDYQPNYFNNWATQLRYRKRLVLKFIRTWLESYWDYKNDYSCLPILMNFFNETCNKVLPLESKNLMNILSNIMLISNSSDKKIKIPQMVPNTLRNSKLKKLMLRFSRDLSLAGSEDINDSQMVETYDLLNEKNQDSLPISSESIGLNNLLTPKECVEVKECLSKYVSGLNISDLRTDLNTFEIISLWNKLDNEINGYLHIDNNTMICDLNSMEVAKQFTLIESYTFANIDIDEFALYLSNSGFDKESSNITTIVKFNNSLSNYIIESLVSGKTTSSVLNRFTSWLKIALSCYYFKNFNTLACIMTSLQKHDISRMKFIWNNLKGQNLELYTKLVKIMDPSGNYKNYRQKLKYFTKDLKKTFESDSMDLKENNCVVIPFLYLFLQDLTMVGELNSATSSTNPNKKRIHISKFYKMTNILDNIEELQFFIVSNLQPALNLTQNDSFDNNFIANLPELQEFIMLEIWDVNKKYELDPYRADKILNR</sequence>
<proteinExistence type="predicted"/>
<evidence type="ECO:0000256" key="1">
    <source>
        <dbReference type="ARBA" id="ARBA00022658"/>
    </source>
</evidence>
<evidence type="ECO:0000259" key="5">
    <source>
        <dbReference type="PROSITE" id="PS50212"/>
    </source>
</evidence>
<dbReference type="Pfam" id="PF00617">
    <property type="entry name" value="RasGEF"/>
    <property type="match status" value="1"/>
</dbReference>
<evidence type="ECO:0000256" key="3">
    <source>
        <dbReference type="SAM" id="MobiDB-lite"/>
    </source>
</evidence>
<feature type="region of interest" description="Disordered" evidence="3">
    <location>
        <begin position="78"/>
        <end position="103"/>
    </location>
</feature>
<dbReference type="PROSITE" id="PS50212">
    <property type="entry name" value="RASGEF_NTER"/>
    <property type="match status" value="1"/>
</dbReference>
<name>A0A1E5RWR5_9ASCO</name>
<evidence type="ECO:0000313" key="6">
    <source>
        <dbReference type="EMBL" id="OEJ91364.1"/>
    </source>
</evidence>
<evidence type="ECO:0000256" key="2">
    <source>
        <dbReference type="PROSITE-ProRule" id="PRU00168"/>
    </source>
</evidence>
<organism evidence="6 7">
    <name type="scientific">Hanseniaspora opuntiae</name>
    <dbReference type="NCBI Taxonomy" id="211096"/>
    <lineage>
        <taxon>Eukaryota</taxon>
        <taxon>Fungi</taxon>
        <taxon>Dikarya</taxon>
        <taxon>Ascomycota</taxon>
        <taxon>Saccharomycotina</taxon>
        <taxon>Saccharomycetes</taxon>
        <taxon>Saccharomycodales</taxon>
        <taxon>Saccharomycodaceae</taxon>
        <taxon>Hanseniaspora</taxon>
    </lineage>
</organism>
<feature type="region of interest" description="Disordered" evidence="3">
    <location>
        <begin position="122"/>
        <end position="153"/>
    </location>
</feature>
<dbReference type="PROSITE" id="PS50009">
    <property type="entry name" value="RASGEF_CAT"/>
    <property type="match status" value="1"/>
</dbReference>
<dbReference type="GO" id="GO:0005085">
    <property type="term" value="F:guanyl-nucleotide exchange factor activity"/>
    <property type="evidence" value="ECO:0007669"/>
    <property type="project" value="UniProtKB-KW"/>
</dbReference>
<keyword evidence="1 2" id="KW-0344">Guanine-nucleotide releasing factor</keyword>
<dbReference type="OrthoDB" id="546434at2759"/>
<dbReference type="Gene3D" id="1.10.840.10">
    <property type="entry name" value="Ras guanine-nucleotide exchange factors catalytic domain"/>
    <property type="match status" value="1"/>
</dbReference>
<accession>A0A1E5RWR5</accession>
<feature type="region of interest" description="Disordered" evidence="3">
    <location>
        <begin position="230"/>
        <end position="255"/>
    </location>
</feature>
<dbReference type="InterPro" id="IPR008937">
    <property type="entry name" value="Ras-like_GEF"/>
</dbReference>
<dbReference type="InterPro" id="IPR000651">
    <property type="entry name" value="Ras-like_Gua-exchang_fac_N"/>
</dbReference>
<keyword evidence="7" id="KW-1185">Reference proteome</keyword>
<dbReference type="PANTHER" id="PTHR23113">
    <property type="entry name" value="GUANINE NUCLEOTIDE EXCHANGE FACTOR"/>
    <property type="match status" value="1"/>
</dbReference>
<dbReference type="SMART" id="SM00147">
    <property type="entry name" value="RasGEF"/>
    <property type="match status" value="1"/>
</dbReference>
<evidence type="ECO:0000259" key="4">
    <source>
        <dbReference type="PROSITE" id="PS50009"/>
    </source>
</evidence>
<dbReference type="Gene3D" id="1.20.870.10">
    <property type="entry name" value="Son of sevenless (SoS) protein Chain: S domain 1"/>
    <property type="match status" value="1"/>
</dbReference>
<dbReference type="Pfam" id="PF00618">
    <property type="entry name" value="RasGEF_N"/>
    <property type="match status" value="1"/>
</dbReference>
<dbReference type="EMBL" id="LPNL01000002">
    <property type="protein sequence ID" value="OEJ91364.1"/>
    <property type="molecule type" value="Genomic_DNA"/>
</dbReference>
<dbReference type="InterPro" id="IPR001895">
    <property type="entry name" value="RASGEF_cat_dom"/>
</dbReference>
<protein>
    <submittedName>
        <fullName evidence="6">Bud site selection protein 5</fullName>
    </submittedName>
</protein>
<dbReference type="InterPro" id="IPR023578">
    <property type="entry name" value="Ras_GEF_dom_sf"/>
</dbReference>
<comment type="caution">
    <text evidence="6">The sequence shown here is derived from an EMBL/GenBank/DDBJ whole genome shotgun (WGS) entry which is preliminary data.</text>
</comment>